<comment type="similarity">
    <text evidence="11">Belongs to the PpiD chaperone family.</text>
</comment>
<evidence type="ECO:0000256" key="4">
    <source>
        <dbReference type="ARBA" id="ARBA00022519"/>
    </source>
</evidence>
<dbReference type="Gene3D" id="3.10.50.40">
    <property type="match status" value="1"/>
</dbReference>
<evidence type="ECO:0000256" key="11">
    <source>
        <dbReference type="ARBA" id="ARBA00038408"/>
    </source>
</evidence>
<dbReference type="InterPro" id="IPR052029">
    <property type="entry name" value="PpiD_chaperone"/>
</dbReference>
<evidence type="ECO:0000256" key="12">
    <source>
        <dbReference type="ARBA" id="ARBA00040743"/>
    </source>
</evidence>
<evidence type="ECO:0000313" key="15">
    <source>
        <dbReference type="EMBL" id="EAP76146.1"/>
    </source>
</evidence>
<comment type="subcellular location">
    <subcellularLocation>
        <location evidence="1">Cell inner membrane</location>
        <topology evidence="1">Single-pass type II membrane protein</topology>
        <orientation evidence="1">Periplasmic side</orientation>
    </subcellularLocation>
</comment>
<dbReference type="Gene3D" id="1.10.4030.10">
    <property type="entry name" value="Porin chaperone SurA, peptide-binding domain"/>
    <property type="match status" value="1"/>
</dbReference>
<dbReference type="Proteomes" id="UP000005954">
    <property type="component" value="Unassembled WGS sequence"/>
</dbReference>
<evidence type="ECO:0000313" key="16">
    <source>
        <dbReference type="Proteomes" id="UP000005954"/>
    </source>
</evidence>
<evidence type="ECO:0000256" key="9">
    <source>
        <dbReference type="ARBA" id="ARBA00030642"/>
    </source>
</evidence>
<keyword evidence="3" id="KW-1003">Cell membrane</keyword>
<keyword evidence="16" id="KW-1185">Reference proteome</keyword>
<evidence type="ECO:0000256" key="5">
    <source>
        <dbReference type="ARBA" id="ARBA00022692"/>
    </source>
</evidence>
<reference evidence="15 16" key="1">
    <citation type="submission" date="2005-12" db="EMBL/GenBank/DDBJ databases">
        <authorList>
            <person name="Moran M.A."/>
            <person name="Ferriera S."/>
            <person name="Johnson J."/>
            <person name="Kravitz S."/>
            <person name="Halpern A."/>
            <person name="Remington K."/>
            <person name="Beeson K."/>
            <person name="Tran B."/>
            <person name="Rogers Y.-H."/>
            <person name="Friedman R."/>
            <person name="Venter J.C."/>
        </authorList>
    </citation>
    <scope>NUCLEOTIDE SEQUENCE [LARGE SCALE GENOMIC DNA]</scope>
    <source>
        <strain evidence="16">ATCC BAA-591 / DSM 15170 / ISM</strain>
    </source>
</reference>
<dbReference type="SUPFAM" id="SSF54534">
    <property type="entry name" value="FKBP-like"/>
    <property type="match status" value="1"/>
</dbReference>
<dbReference type="InterPro" id="IPR000297">
    <property type="entry name" value="PPIase_PpiC"/>
</dbReference>
<dbReference type="Pfam" id="PF13145">
    <property type="entry name" value="Rotamase_2"/>
    <property type="match status" value="1"/>
</dbReference>
<name>A3SNV6_ROSNI</name>
<evidence type="ECO:0000256" key="10">
    <source>
        <dbReference type="ARBA" id="ARBA00031484"/>
    </source>
</evidence>
<keyword evidence="7" id="KW-0472">Membrane</keyword>
<dbReference type="InterPro" id="IPR046357">
    <property type="entry name" value="PPIase_dom_sf"/>
</dbReference>
<proteinExistence type="inferred from homology"/>
<gene>
    <name evidence="15" type="ORF">ISM_14810</name>
</gene>
<evidence type="ECO:0000256" key="13">
    <source>
        <dbReference type="ARBA" id="ARBA00042775"/>
    </source>
</evidence>
<dbReference type="GO" id="GO:0005886">
    <property type="term" value="C:plasma membrane"/>
    <property type="evidence" value="ECO:0007669"/>
    <property type="project" value="UniProtKB-SubCell"/>
</dbReference>
<dbReference type="EMBL" id="AALY01000002">
    <property type="protein sequence ID" value="EAP76146.1"/>
    <property type="molecule type" value="Genomic_DNA"/>
</dbReference>
<evidence type="ECO:0000256" key="8">
    <source>
        <dbReference type="ARBA" id="ARBA00023186"/>
    </source>
</evidence>
<evidence type="ECO:0000259" key="14">
    <source>
        <dbReference type="Pfam" id="PF13145"/>
    </source>
</evidence>
<dbReference type="HOGENOM" id="CLU_023843_2_1_5"/>
<keyword evidence="8" id="KW-0143">Chaperone</keyword>
<organism evidence="15 16">
    <name type="scientific">Roseovarius nubinhibens (strain ATCC BAA-591 / DSM 15170 / ISM)</name>
    <dbReference type="NCBI Taxonomy" id="89187"/>
    <lineage>
        <taxon>Bacteria</taxon>
        <taxon>Pseudomonadati</taxon>
        <taxon>Pseudomonadota</taxon>
        <taxon>Alphaproteobacteria</taxon>
        <taxon>Rhodobacterales</taxon>
        <taxon>Roseobacteraceae</taxon>
        <taxon>Roseovarius</taxon>
    </lineage>
</organism>
<dbReference type="GO" id="GO:0003755">
    <property type="term" value="F:peptidyl-prolyl cis-trans isomerase activity"/>
    <property type="evidence" value="ECO:0007669"/>
    <property type="project" value="InterPro"/>
</dbReference>
<accession>A3SNV6</accession>
<protein>
    <recommendedName>
        <fullName evidence="2">Parvulin-like PPIase</fullName>
    </recommendedName>
    <alternativeName>
        <fullName evidence="9">Peptidyl-prolyl cis-trans isomerase plp</fullName>
    </alternativeName>
    <alternativeName>
        <fullName evidence="12">Periplasmic chaperone PpiD</fullName>
    </alternativeName>
    <alternativeName>
        <fullName evidence="13">Periplasmic folding chaperone</fullName>
    </alternativeName>
    <alternativeName>
        <fullName evidence="10">Rotamase plp</fullName>
    </alternativeName>
</protein>
<sequence>MSKTAVWILMGLLILGLGGFGVTNLSGNVQSVGSVGDTKIDINDYARTLQNEIRALEAQRGERLSFAQARELGLDQAVLGRLVTTTALEDETQRIGISIGDANLRDEILNIQAFQGLDGKFDRQAYEFALQQAGLNETRFEEDMRAETARTLLQGAVVAGVRAPEAYGDTLINYLGERRDISWAVLARADLQTGLPEPTEEDLAAYHEAHQAEFTTPETKAITYAWLTPDMILDTVEVDEDALRAAYDERSAEYNQPERRLVERLVFLDSAAASDALARIESGEASFEDLVAARDLELSDVDIGDVTRAQLGAAGDTVFAAEAGDVVGPVDTDLGPALFRVNGVLAAQVVPFEEAEPMLRDELAGDRARRVIESSMDNIDDLLAGGATIEGLAQETDLELGKIDWHPEVTEGIGGYESFRQAAAAVTTDDYPQVIELDDGGLFAMRLDETIAPRVQPVEEVRDALAEAWTRQTIVEALRSQSEADIAALSQGTSFEELGFTDISTAKDITRRGFDVDAPREFIETVFEMEPGQVEIVEGNGRLFLLRLDAVNAPDAEAQDLVVLSQVLKNQAANSLSQDLFQALADDIRARAGIALDQSALNAVHANFQ</sequence>
<evidence type="ECO:0000256" key="7">
    <source>
        <dbReference type="ARBA" id="ARBA00023136"/>
    </source>
</evidence>
<evidence type="ECO:0000256" key="2">
    <source>
        <dbReference type="ARBA" id="ARBA00018370"/>
    </source>
</evidence>
<keyword evidence="6" id="KW-1133">Transmembrane helix</keyword>
<dbReference type="PANTHER" id="PTHR47529:SF1">
    <property type="entry name" value="PERIPLASMIC CHAPERONE PPID"/>
    <property type="match status" value="1"/>
</dbReference>
<evidence type="ECO:0000256" key="3">
    <source>
        <dbReference type="ARBA" id="ARBA00022475"/>
    </source>
</evidence>
<dbReference type="STRING" id="89187.ISM_14810"/>
<dbReference type="InterPro" id="IPR027304">
    <property type="entry name" value="Trigger_fact/SurA_dom_sf"/>
</dbReference>
<keyword evidence="5" id="KW-0812">Transmembrane</keyword>
<comment type="caution">
    <text evidence="15">The sequence shown here is derived from an EMBL/GenBank/DDBJ whole genome shotgun (WGS) entry which is preliminary data.</text>
</comment>
<dbReference type="SUPFAM" id="SSF109998">
    <property type="entry name" value="Triger factor/SurA peptide-binding domain-like"/>
    <property type="match status" value="1"/>
</dbReference>
<dbReference type="PANTHER" id="PTHR47529">
    <property type="entry name" value="PEPTIDYL-PROLYL CIS-TRANS ISOMERASE D"/>
    <property type="match status" value="1"/>
</dbReference>
<dbReference type="AlphaFoldDB" id="A3SNV6"/>
<evidence type="ECO:0000256" key="6">
    <source>
        <dbReference type="ARBA" id="ARBA00022989"/>
    </source>
</evidence>
<keyword evidence="4" id="KW-0997">Cell inner membrane</keyword>
<feature type="domain" description="PpiC" evidence="14">
    <location>
        <begin position="238"/>
        <end position="357"/>
    </location>
</feature>
<dbReference type="Pfam" id="PF13624">
    <property type="entry name" value="SurA_N_3"/>
    <property type="match status" value="1"/>
</dbReference>
<dbReference type="eggNOG" id="COG0760">
    <property type="taxonomic scope" value="Bacteria"/>
</dbReference>
<evidence type="ECO:0000256" key="1">
    <source>
        <dbReference type="ARBA" id="ARBA00004382"/>
    </source>
</evidence>